<dbReference type="GO" id="GO:0080042">
    <property type="term" value="F:ADP-glucose pyrophosphohydrolase activity"/>
    <property type="evidence" value="ECO:0007669"/>
    <property type="project" value="TreeGrafter"/>
</dbReference>
<dbReference type="GO" id="GO:0080041">
    <property type="term" value="F:ADP-ribose pyrophosphohydrolase activity"/>
    <property type="evidence" value="ECO:0007669"/>
    <property type="project" value="TreeGrafter"/>
</dbReference>
<dbReference type="InterPro" id="IPR000086">
    <property type="entry name" value="NUDIX_hydrolase_dom"/>
</dbReference>
<feature type="domain" description="Nudix hydrolase" evidence="3">
    <location>
        <begin position="95"/>
        <end position="267"/>
    </location>
</feature>
<dbReference type="Pfam" id="PF00293">
    <property type="entry name" value="NUDIX"/>
    <property type="match status" value="1"/>
</dbReference>
<evidence type="ECO:0000313" key="5">
    <source>
        <dbReference type="Proteomes" id="UP000078544"/>
    </source>
</evidence>
<dbReference type="CDD" id="cd03424">
    <property type="entry name" value="NUDIX_ADPRase_Nudt5_UGPPase_Nudt14"/>
    <property type="match status" value="1"/>
</dbReference>
<dbReference type="PANTHER" id="PTHR11839:SF18">
    <property type="entry name" value="NUDIX HYDROLASE DOMAIN-CONTAINING PROTEIN"/>
    <property type="match status" value="1"/>
</dbReference>
<dbReference type="PROSITE" id="PS51462">
    <property type="entry name" value="NUDIX"/>
    <property type="match status" value="1"/>
</dbReference>
<dbReference type="GO" id="GO:0006753">
    <property type="term" value="P:nucleoside phosphate metabolic process"/>
    <property type="evidence" value="ECO:0007669"/>
    <property type="project" value="TreeGrafter"/>
</dbReference>
<proteinExistence type="predicted"/>
<dbReference type="AlphaFoldDB" id="A0A167WXM2"/>
<dbReference type="SUPFAM" id="SSF55811">
    <property type="entry name" value="Nudix"/>
    <property type="match status" value="1"/>
</dbReference>
<organism evidence="4 5">
    <name type="scientific">Moelleriella libera RCEF 2490</name>
    <dbReference type="NCBI Taxonomy" id="1081109"/>
    <lineage>
        <taxon>Eukaryota</taxon>
        <taxon>Fungi</taxon>
        <taxon>Dikarya</taxon>
        <taxon>Ascomycota</taxon>
        <taxon>Pezizomycotina</taxon>
        <taxon>Sordariomycetes</taxon>
        <taxon>Hypocreomycetidae</taxon>
        <taxon>Hypocreales</taxon>
        <taxon>Clavicipitaceae</taxon>
        <taxon>Moelleriella</taxon>
    </lineage>
</organism>
<protein>
    <submittedName>
        <fullName evidence="4">NUDIX hydrolase domain protein</fullName>
    </submittedName>
</protein>
<comment type="cofactor">
    <cofactor evidence="1">
        <name>Mg(2+)</name>
        <dbReference type="ChEBI" id="CHEBI:18420"/>
    </cofactor>
</comment>
<dbReference type="Gene3D" id="3.90.79.10">
    <property type="entry name" value="Nucleoside Triphosphate Pyrophosphohydrolase"/>
    <property type="match status" value="1"/>
</dbReference>
<dbReference type="GO" id="GO:0019693">
    <property type="term" value="P:ribose phosphate metabolic process"/>
    <property type="evidence" value="ECO:0007669"/>
    <property type="project" value="TreeGrafter"/>
</dbReference>
<dbReference type="STRING" id="1081109.A0A167WXM2"/>
<dbReference type="OrthoDB" id="10249920at2759"/>
<dbReference type="InterPro" id="IPR015797">
    <property type="entry name" value="NUDIX_hydrolase-like_dom_sf"/>
</dbReference>
<name>A0A167WXM2_9HYPO</name>
<dbReference type="EMBL" id="AZGY01000025">
    <property type="protein sequence ID" value="KZZ89395.1"/>
    <property type="molecule type" value="Genomic_DNA"/>
</dbReference>
<keyword evidence="5" id="KW-1185">Reference proteome</keyword>
<accession>A0A167WXM2</accession>
<dbReference type="Proteomes" id="UP000078544">
    <property type="component" value="Unassembled WGS sequence"/>
</dbReference>
<comment type="caution">
    <text evidence="4">The sequence shown here is derived from an EMBL/GenBank/DDBJ whole genome shotgun (WGS) entry which is preliminary data.</text>
</comment>
<gene>
    <name evidence="4" type="ORF">AAL_07694</name>
</gene>
<sequence>MAELPSLSGVKIDIPSGVTLEEIWSCRPFKEWVNKLQSSLELQAQPSQPFQSDPYTLRSITVQSVDRWGGKLGFLKVMASVTNSAGESLSGSALLRGPSVAMLVMLIPDDVELPSDERYVVLTVQPRTPAGSLGFVELPAGMVDDDGSFKSAAAREIDEELGLVIKEDELTNLSELAQAAAGEDAEQGEKLPPAMYPSAGGCDEYITIYSYEKRIPRSQLDEWNGKLTGLRSEGEKITLKLVPMKDLWKHGARDAKCLGALALWENLRREGKI</sequence>
<dbReference type="PANTHER" id="PTHR11839">
    <property type="entry name" value="UDP/ADP-SUGAR PYROPHOSPHATASE"/>
    <property type="match status" value="1"/>
</dbReference>
<evidence type="ECO:0000313" key="4">
    <source>
        <dbReference type="EMBL" id="KZZ89395.1"/>
    </source>
</evidence>
<reference evidence="4 5" key="1">
    <citation type="journal article" date="2016" name="Genome Biol. Evol.">
        <title>Divergent and convergent evolution of fungal pathogenicity.</title>
        <authorList>
            <person name="Shang Y."/>
            <person name="Xiao G."/>
            <person name="Zheng P."/>
            <person name="Cen K."/>
            <person name="Zhan S."/>
            <person name="Wang C."/>
        </authorList>
    </citation>
    <scope>NUCLEOTIDE SEQUENCE [LARGE SCALE GENOMIC DNA]</scope>
    <source>
        <strain evidence="4 5">RCEF 2490</strain>
    </source>
</reference>
<evidence type="ECO:0000256" key="2">
    <source>
        <dbReference type="ARBA" id="ARBA00022801"/>
    </source>
</evidence>
<evidence type="ECO:0000256" key="1">
    <source>
        <dbReference type="ARBA" id="ARBA00001946"/>
    </source>
</evidence>
<evidence type="ECO:0000259" key="3">
    <source>
        <dbReference type="PROSITE" id="PS51462"/>
    </source>
</evidence>
<keyword evidence="2 4" id="KW-0378">Hydrolase</keyword>